<accession>A0A812TK57</accession>
<organism evidence="1 2">
    <name type="scientific">Symbiodinium pilosum</name>
    <name type="common">Dinoflagellate</name>
    <dbReference type="NCBI Taxonomy" id="2952"/>
    <lineage>
        <taxon>Eukaryota</taxon>
        <taxon>Sar</taxon>
        <taxon>Alveolata</taxon>
        <taxon>Dinophyceae</taxon>
        <taxon>Suessiales</taxon>
        <taxon>Symbiodiniaceae</taxon>
        <taxon>Symbiodinium</taxon>
    </lineage>
</organism>
<comment type="caution">
    <text evidence="1">The sequence shown here is derived from an EMBL/GenBank/DDBJ whole genome shotgun (WGS) entry which is preliminary data.</text>
</comment>
<dbReference type="AlphaFoldDB" id="A0A812TK57"/>
<protein>
    <submittedName>
        <fullName evidence="1">Uncharacterized protein</fullName>
    </submittedName>
</protein>
<keyword evidence="2" id="KW-1185">Reference proteome</keyword>
<gene>
    <name evidence="1" type="ORF">SPIL2461_LOCUS14272</name>
</gene>
<evidence type="ECO:0000313" key="1">
    <source>
        <dbReference type="EMBL" id="CAE7539466.1"/>
    </source>
</evidence>
<name>A0A812TK57_SYMPI</name>
<reference evidence="1" key="1">
    <citation type="submission" date="2021-02" db="EMBL/GenBank/DDBJ databases">
        <authorList>
            <person name="Dougan E. K."/>
            <person name="Rhodes N."/>
            <person name="Thang M."/>
            <person name="Chan C."/>
        </authorList>
    </citation>
    <scope>NUCLEOTIDE SEQUENCE</scope>
</reference>
<dbReference type="EMBL" id="CAJNIZ010032734">
    <property type="protein sequence ID" value="CAE7539466.1"/>
    <property type="molecule type" value="Genomic_DNA"/>
</dbReference>
<dbReference type="Proteomes" id="UP000649617">
    <property type="component" value="Unassembled WGS sequence"/>
</dbReference>
<feature type="non-terminal residue" evidence="1">
    <location>
        <position position="1"/>
    </location>
</feature>
<proteinExistence type="predicted"/>
<evidence type="ECO:0000313" key="2">
    <source>
        <dbReference type="Proteomes" id="UP000649617"/>
    </source>
</evidence>
<sequence>AQIECSAESVNLERFADLRYKPIMEFMQSLGATDTGTKPLPENIIPSWQQAFVRAHDCLAVPAGFVYVEKAMSATNTIIKLPSSWMTVQGLKAMRVIQQMFPTSLGSLAS</sequence>